<evidence type="ECO:0000256" key="1">
    <source>
        <dbReference type="SAM" id="MobiDB-lite"/>
    </source>
</evidence>
<dbReference type="Pfam" id="PF12770">
    <property type="entry name" value="CHAT"/>
    <property type="match status" value="1"/>
</dbReference>
<proteinExistence type="predicted"/>
<dbReference type="InterPro" id="IPR024983">
    <property type="entry name" value="CHAT_dom"/>
</dbReference>
<comment type="caution">
    <text evidence="3">The sequence shown here is derived from an EMBL/GenBank/DDBJ whole genome shotgun (WGS) entry which is preliminary data.</text>
</comment>
<name>A0ABV1U9P3_9ACTN</name>
<feature type="compositionally biased region" description="Basic and acidic residues" evidence="1">
    <location>
        <begin position="343"/>
        <end position="359"/>
    </location>
</feature>
<organism evidence="3 4">
    <name type="scientific">Streptomyces sp. 900105245</name>
    <dbReference type="NCBI Taxonomy" id="3154379"/>
    <lineage>
        <taxon>Bacteria</taxon>
        <taxon>Bacillati</taxon>
        <taxon>Actinomycetota</taxon>
        <taxon>Actinomycetes</taxon>
        <taxon>Kitasatosporales</taxon>
        <taxon>Streptomycetaceae</taxon>
        <taxon>Streptomyces</taxon>
    </lineage>
</organism>
<feature type="region of interest" description="Disordered" evidence="1">
    <location>
        <begin position="305"/>
        <end position="428"/>
    </location>
</feature>
<gene>
    <name evidence="3" type="ORF">ABT272_22165</name>
</gene>
<feature type="compositionally biased region" description="Low complexity" evidence="1">
    <location>
        <begin position="329"/>
        <end position="342"/>
    </location>
</feature>
<dbReference type="Proteomes" id="UP001470023">
    <property type="component" value="Unassembled WGS sequence"/>
</dbReference>
<evidence type="ECO:0000259" key="2">
    <source>
        <dbReference type="Pfam" id="PF12770"/>
    </source>
</evidence>
<feature type="domain" description="CHAT" evidence="2">
    <location>
        <begin position="1136"/>
        <end position="1424"/>
    </location>
</feature>
<dbReference type="InterPro" id="IPR011990">
    <property type="entry name" value="TPR-like_helical_dom_sf"/>
</dbReference>
<feature type="region of interest" description="Disordered" evidence="1">
    <location>
        <begin position="1003"/>
        <end position="1026"/>
    </location>
</feature>
<feature type="compositionally biased region" description="Pro residues" evidence="1">
    <location>
        <begin position="1007"/>
        <end position="1018"/>
    </location>
</feature>
<reference evidence="3 4" key="1">
    <citation type="submission" date="2024-06" db="EMBL/GenBank/DDBJ databases">
        <title>The Natural Products Discovery Center: Release of the First 8490 Sequenced Strains for Exploring Actinobacteria Biosynthetic Diversity.</title>
        <authorList>
            <person name="Kalkreuter E."/>
            <person name="Kautsar S.A."/>
            <person name="Yang D."/>
            <person name="Bader C.D."/>
            <person name="Teijaro C.N."/>
            <person name="Fluegel L."/>
            <person name="Davis C.M."/>
            <person name="Simpson J.R."/>
            <person name="Lauterbach L."/>
            <person name="Steele A.D."/>
            <person name="Gui C."/>
            <person name="Meng S."/>
            <person name="Li G."/>
            <person name="Viehrig K."/>
            <person name="Ye F."/>
            <person name="Su P."/>
            <person name="Kiefer A.F."/>
            <person name="Nichols A."/>
            <person name="Cepeda A.J."/>
            <person name="Yan W."/>
            <person name="Fan B."/>
            <person name="Jiang Y."/>
            <person name="Adhikari A."/>
            <person name="Zheng C.-J."/>
            <person name="Schuster L."/>
            <person name="Cowan T.M."/>
            <person name="Smanski M.J."/>
            <person name="Chevrette M.G."/>
            <person name="De Carvalho L.P.S."/>
            <person name="Shen B."/>
        </authorList>
    </citation>
    <scope>NUCLEOTIDE SEQUENCE [LARGE SCALE GENOMIC DNA]</scope>
    <source>
        <strain evidence="3 4">NPDC001166</strain>
    </source>
</reference>
<evidence type="ECO:0000313" key="3">
    <source>
        <dbReference type="EMBL" id="MER6430422.1"/>
    </source>
</evidence>
<keyword evidence="4" id="KW-1185">Reference proteome</keyword>
<protein>
    <submittedName>
        <fullName evidence="3">CHAT domain-containing protein</fullName>
    </submittedName>
</protein>
<dbReference type="RefSeq" id="WP_352064193.1">
    <property type="nucleotide sequence ID" value="NZ_JBEPAZ010000019.1"/>
</dbReference>
<feature type="compositionally biased region" description="Gly residues" evidence="1">
    <location>
        <begin position="360"/>
        <end position="370"/>
    </location>
</feature>
<dbReference type="SUPFAM" id="SSF48452">
    <property type="entry name" value="TPR-like"/>
    <property type="match status" value="1"/>
</dbReference>
<dbReference type="Gene3D" id="1.25.40.10">
    <property type="entry name" value="Tetratricopeptide repeat domain"/>
    <property type="match status" value="2"/>
</dbReference>
<feature type="compositionally biased region" description="Low complexity" evidence="1">
    <location>
        <begin position="411"/>
        <end position="423"/>
    </location>
</feature>
<evidence type="ECO:0000313" key="4">
    <source>
        <dbReference type="Proteomes" id="UP001470023"/>
    </source>
</evidence>
<accession>A0ABV1U9P3</accession>
<dbReference type="EMBL" id="JBEPAZ010000019">
    <property type="protein sequence ID" value="MER6430422.1"/>
    <property type="molecule type" value="Genomic_DNA"/>
</dbReference>
<sequence length="1425" mass="149879">MTRSPYRRLCLALALRRAHRATVDGRFPRRPARSAGFLEDALRYAGRDDRVALLEGIAALYAEAARRGAGAAAGRRSVEALRRALADAGPDEALVLAQLAEAQAALHAMTCDTGPLREAVATARRAVDRAPEDPLSRVMVLSSMAALLLGAGADLADPGLFEEAVVMIGNSLAEGGGSLLRLAQAHRLRYEFDGEAGTLALAEEAARAAVAECEEHTLDAADEYAELAQILRYRSGRSDDQRLAREAADAAREALRRTAWGDDEHAKRACLLAGALTECHYAGDPEALAEAVAVVRAATAAGRVGARRRAAARRDSGAGGADEWRAPSAGRAGEQGARGAGASDDHRVAGGGAPDERRAAGGGASGGRRASGGAASEDRPAVASGGAGEQRATAVGSFWGQESTAPDTPADRGAATRGTTNGTDADRVGATHAPVIPTAPAPADARSDVWQIAAAVLCAWADQHEDAAVAEEAERAARTALALAGEDEQRRADALDTLADVLRCAYLLGDDARPLDEAIAYAEAAAPLQAGPPGDRAGRIGNLGVLLRLRHEETGARDDLDAAIGRYGEAVALLGDEHPDAALHFNNLGSALAARTRLHGLDHELDEAITAGRAAVRGDGPAHQRVLRLSNLGGALYARYTRDGDLDDLDEDIDLQREALRLAPKDHPERPGLLSNLATALTERHETLGARDDLSEALALLEEAMAAGPVSRRLATVAGAHGLALHALHRVTRDQNALDRALVSLRTAVEATSPTDPHMPLQLANLATSLQAESAHRTTAAAEAVDAARAALASLGESRSATAVRGSLLLALAARSGEGDLDEAVTLAHRVVADTSPDDPDLSRSLANLAYVLNVRYESTAETDDLVAATDALRAAARTGTGPADVRLHAARDWGRLAALTGDARAAAEAFALGVELLPTATPRRLERPDAQRRLAEAAGLASDAAAMCLACGDPERALSLLELGRGVLLNRRSGIRADLADLIDADAGLAQHFERLRDALDRLDHPPPPLPGAPPEPGATGWERERRRDLEAELDVVVRRIRALPGQADFQRPPSFESLLAEAAHGPVVVVNVSEYRCDALLLTTEGLRHVPLDGLDADELERAAEVFHADVVTALDPRAAQDAVDAANARVTAVLDLLWRDIAGPVLAELRITDPDTRVWWVPTRALCRLPLHAATAARDAAGCPADDTDVQEPPAGSAALPLSLVDRTVSSYTPTVTTLHHARARGSAPDRTVAAVMHADVRRPGLPELPAARREARAAAERLGVEPLDLAACERTVLIDALITCTHLHLALHAVADHDDPGTSRFLLPDLDLTFAEIAARRGGWGRLAYLSACETTRTPPDLADESIHLTSAFLLVGFSGVIGTLWRVPDAVAETTARSFYDALDTVRDEPAVALARTARLVRVHYGDDPAAWAAHHHVGV</sequence>